<gene>
    <name evidence="2" type="ORF">D9X91_06690</name>
</gene>
<dbReference type="InterPro" id="IPR058355">
    <property type="entry name" value="DUF8042"/>
</dbReference>
<protein>
    <recommendedName>
        <fullName evidence="1">DUF8042 domain-containing protein</fullName>
    </recommendedName>
</protein>
<evidence type="ECO:0000313" key="3">
    <source>
        <dbReference type="Proteomes" id="UP000276770"/>
    </source>
</evidence>
<dbReference type="AlphaFoldDB" id="A0A3L7K442"/>
<accession>A0A3L7K442</accession>
<keyword evidence="3" id="KW-1185">Reference proteome</keyword>
<reference evidence="2 3" key="1">
    <citation type="submission" date="2018-10" db="EMBL/GenBank/DDBJ databases">
        <title>Falsibacillus sp. genome draft.</title>
        <authorList>
            <person name="Shi S."/>
        </authorList>
    </citation>
    <scope>NUCLEOTIDE SEQUENCE [LARGE SCALE GENOMIC DNA]</scope>
    <source>
        <strain evidence="2 3">GY 10110</strain>
    </source>
</reference>
<feature type="domain" description="DUF8042" evidence="1">
    <location>
        <begin position="4"/>
        <end position="123"/>
    </location>
</feature>
<comment type="caution">
    <text evidence="2">The sequence shown here is derived from an EMBL/GenBank/DDBJ whole genome shotgun (WGS) entry which is preliminary data.</text>
</comment>
<dbReference type="RefSeq" id="WP_121679802.1">
    <property type="nucleotide sequence ID" value="NZ_RCVZ01000003.1"/>
</dbReference>
<sequence length="127" mass="14426">MNLTEEQLDFCQRYAALIETINEALDYVAASFTDFEKTEGDVVLQDVIDAFAQIAQSHVTLEILFQEEEKMVETIEAFVLVVNEASMLDGNLADPTLMCSIITEGLTPTYHKWSEKMQKELQPYIVI</sequence>
<organism evidence="2 3">
    <name type="scientific">Falsibacillus albus</name>
    <dbReference type="NCBI Taxonomy" id="2478915"/>
    <lineage>
        <taxon>Bacteria</taxon>
        <taxon>Bacillati</taxon>
        <taxon>Bacillota</taxon>
        <taxon>Bacilli</taxon>
        <taxon>Bacillales</taxon>
        <taxon>Bacillaceae</taxon>
        <taxon>Falsibacillus</taxon>
    </lineage>
</organism>
<proteinExistence type="predicted"/>
<dbReference type="Pfam" id="PF26154">
    <property type="entry name" value="DUF8042"/>
    <property type="match status" value="1"/>
</dbReference>
<evidence type="ECO:0000259" key="1">
    <source>
        <dbReference type="Pfam" id="PF26154"/>
    </source>
</evidence>
<dbReference type="Proteomes" id="UP000276770">
    <property type="component" value="Unassembled WGS sequence"/>
</dbReference>
<evidence type="ECO:0000313" key="2">
    <source>
        <dbReference type="EMBL" id="RLQ96781.1"/>
    </source>
</evidence>
<dbReference type="OrthoDB" id="2990527at2"/>
<dbReference type="EMBL" id="RCVZ01000003">
    <property type="protein sequence ID" value="RLQ96781.1"/>
    <property type="molecule type" value="Genomic_DNA"/>
</dbReference>
<name>A0A3L7K442_9BACI</name>